<evidence type="ECO:0000313" key="1">
    <source>
        <dbReference type="EMBL" id="EET86403.1"/>
    </source>
</evidence>
<dbReference type="EMBL" id="ACVI01000055">
    <property type="protein sequence ID" value="EET86403.1"/>
    <property type="molecule type" value="Genomic_DNA"/>
</dbReference>
<keyword evidence="2" id="KW-1185">Reference proteome</keyword>
<reference evidence="1 2" key="1">
    <citation type="submission" date="2009-06" db="EMBL/GenBank/DDBJ databases">
        <title>The draft genome of Clostridium carboxidivorans P7.</title>
        <authorList>
            <consortium name="US DOE Joint Genome Institute (JGI-PGF)"/>
            <person name="Lucas S."/>
            <person name="Copeland A."/>
            <person name="Lapidus A."/>
            <person name="Glavina del Rio T."/>
            <person name="Tice H."/>
            <person name="Bruce D."/>
            <person name="Goodwin L."/>
            <person name="Pitluck S."/>
            <person name="Larimer F."/>
            <person name="Land M.L."/>
            <person name="Hauser L."/>
            <person name="Hemme C.L."/>
        </authorList>
    </citation>
    <scope>NUCLEOTIDE SEQUENCE [LARGE SCALE GENOMIC DNA]</scope>
    <source>
        <strain evidence="1 2">P7</strain>
    </source>
</reference>
<name>C6PWJ2_9CLOT</name>
<evidence type="ECO:0008006" key="3">
    <source>
        <dbReference type="Google" id="ProtNLM"/>
    </source>
</evidence>
<protein>
    <recommendedName>
        <fullName evidence="3">SbsA Ig-like domain-containing protein</fullName>
    </recommendedName>
</protein>
<proteinExistence type="predicted"/>
<evidence type="ECO:0000313" key="2">
    <source>
        <dbReference type="Proteomes" id="UP000004198"/>
    </source>
</evidence>
<sequence>MILNKKNDADNTIITSIDKTMLNNIRVTDSSNKYINVSFKFVAPDSVIINPPTLGYKPGENYKITILNDFLSKSRTSLEPSVTEMNFSVKNN</sequence>
<comment type="caution">
    <text evidence="1">The sequence shown here is derived from an EMBL/GenBank/DDBJ whole genome shotgun (WGS) entry which is preliminary data.</text>
</comment>
<dbReference type="Proteomes" id="UP000004198">
    <property type="component" value="Unassembled WGS sequence"/>
</dbReference>
<organism evidence="1 2">
    <name type="scientific">Clostridium carboxidivorans P7</name>
    <dbReference type="NCBI Taxonomy" id="536227"/>
    <lineage>
        <taxon>Bacteria</taxon>
        <taxon>Bacillati</taxon>
        <taxon>Bacillota</taxon>
        <taxon>Clostridia</taxon>
        <taxon>Eubacteriales</taxon>
        <taxon>Clostridiaceae</taxon>
        <taxon>Clostridium</taxon>
    </lineage>
</organism>
<accession>C6PWJ2</accession>
<dbReference type="AlphaFoldDB" id="C6PWJ2"/>
<dbReference type="RefSeq" id="WP_007062044.1">
    <property type="nucleotide sequence ID" value="NZ_ACVI01000055.1"/>
</dbReference>
<gene>
    <name evidence="1" type="ORF">CcarbDRAFT_3159</name>
</gene>